<dbReference type="OrthoDB" id="272411at2759"/>
<feature type="compositionally biased region" description="Low complexity" evidence="4">
    <location>
        <begin position="1"/>
        <end position="20"/>
    </location>
</feature>
<evidence type="ECO:0000313" key="8">
    <source>
        <dbReference type="EMBL" id="KZT73756.1"/>
    </source>
</evidence>
<dbReference type="EMBL" id="KV429035">
    <property type="protein sequence ID" value="KZT73756.1"/>
    <property type="molecule type" value="Genomic_DNA"/>
</dbReference>
<keyword evidence="3" id="KW-0072">Autophagy</keyword>
<feature type="compositionally biased region" description="Polar residues" evidence="4">
    <location>
        <begin position="423"/>
        <end position="432"/>
    </location>
</feature>
<keyword evidence="9" id="KW-1185">Reference proteome</keyword>
<feature type="compositionally biased region" description="Basic and acidic residues" evidence="4">
    <location>
        <begin position="113"/>
        <end position="144"/>
    </location>
</feature>
<dbReference type="Pfam" id="PF19036">
    <property type="entry name" value="Fuz_longin_1"/>
    <property type="match status" value="1"/>
</dbReference>
<dbReference type="InterPro" id="IPR043972">
    <property type="entry name" value="FUZ/MON1/HPS1_longin_1"/>
</dbReference>
<dbReference type="Pfam" id="PF19037">
    <property type="entry name" value="Fuz_longin_2"/>
    <property type="match status" value="1"/>
</dbReference>
<comment type="subcellular location">
    <subcellularLocation>
        <location evidence="3">Endosome</location>
        <location evidence="3">Multivesicular body membrane</location>
        <topology evidence="3">Peripheral membrane protein</topology>
    </subcellularLocation>
    <subcellularLocation>
        <location evidence="1 3">Prevacuolar compartment membrane</location>
        <topology evidence="1 3">Peripheral membrane protein</topology>
    </subcellularLocation>
    <subcellularLocation>
        <location evidence="3">Vacuole membrane</location>
        <topology evidence="3">Peripheral membrane protein</topology>
    </subcellularLocation>
</comment>
<evidence type="ECO:0000256" key="1">
    <source>
        <dbReference type="ARBA" id="ARBA00004380"/>
    </source>
</evidence>
<evidence type="ECO:0000256" key="2">
    <source>
        <dbReference type="ARBA" id="ARBA00018132"/>
    </source>
</evidence>
<dbReference type="GO" id="GO:0006623">
    <property type="term" value="P:protein targeting to vacuole"/>
    <property type="evidence" value="ECO:0007669"/>
    <property type="project" value="UniProtKB-UniRule"/>
</dbReference>
<dbReference type="PRINTS" id="PR01546">
    <property type="entry name" value="YEAST73DUF"/>
</dbReference>
<evidence type="ECO:0000259" key="5">
    <source>
        <dbReference type="Pfam" id="PF19036"/>
    </source>
</evidence>
<dbReference type="InterPro" id="IPR043970">
    <property type="entry name" value="FUZ/MON1/HPS1_longin_3"/>
</dbReference>
<dbReference type="STRING" id="1314783.A0A165TPM8"/>
<dbReference type="PANTHER" id="PTHR13027:SF7">
    <property type="entry name" value="VACUOLAR FUSION PROTEIN MON1 HOMOLOG"/>
    <property type="match status" value="1"/>
</dbReference>
<keyword evidence="3" id="KW-0813">Transport</keyword>
<keyword evidence="3" id="KW-0926">Vacuole</keyword>
<comment type="function">
    <text evidence="3">Required for multiple vacuole delivery pathways including the cytoplasm to vacuole transport (Cvt), autophagy, pexophagy and endocytosis.</text>
</comment>
<feature type="region of interest" description="Disordered" evidence="4">
    <location>
        <begin position="415"/>
        <end position="451"/>
    </location>
</feature>
<feature type="domain" description="FUZ/MON1/HPS1 third Longin" evidence="7">
    <location>
        <begin position="512"/>
        <end position="615"/>
    </location>
</feature>
<proteinExistence type="inferred from homology"/>
<sequence length="626" mass="69719">MSGPSTPRSRTPSRVGTPTPAFSRLSPPSVRPAPLISSRVYSHGNTSTVPTPVIDVAPIDILTHGSHEGVSSSASSVLNIEAPTPEMLMTTPEAEVGTIASEQSSISGHAATHPRDEDSKQQLRDQLRRTLSRKESSGNLERRSRSYRRKGKEVDLHEISHAAADAYPPRQYFVLTEAGKPVFISRQEEDESDGLTSTMGIMQALVSVFLDDGDKIRCINAGKTRITFLLRSPLYYVCVSSWGEPESVTRFHLEYLHLQILSVVSAEQLRRMFERRTNFDLRRLLSGAEPFLYSLLSRVEWDLAMGMSSLQCLKVEPMLRKSVADALVPTSKIKDILYMILIAQERVITLVRPKKHSIHPSDLHVLVNTIYAPSIINSSASASWLPICLSKFNSSAFVNAYVMFLRRDADKTPLTPSFPKAASPNSQNSDLLSESDHRSEIVGNSDRASVPEKSAPEIGLVCVSGSADFEAVRSWCDTVSRRLTQDGLLQALSEAVDRGDTEYSVADLSIPGLRHFVYKSRSHVQVTLPLFEDPYEDVNEKRRLITLYQTLYDHIHAKSGQGSTLKLQYILTEKESVMGWITQPFELYLALSPRLPKSAVVNAANAVARWVQKEERRLFLRDAPVF</sequence>
<keyword evidence="3" id="KW-0967">Endosome</keyword>
<evidence type="ECO:0000256" key="3">
    <source>
        <dbReference type="RuleBase" id="RU367048"/>
    </source>
</evidence>
<dbReference type="InterPro" id="IPR004353">
    <property type="entry name" value="Mon1"/>
</dbReference>
<comment type="similarity">
    <text evidence="3">Belongs to the MON1/SAND family.</text>
</comment>
<dbReference type="GO" id="GO:0035658">
    <property type="term" value="C:Mon1-Ccz1 complex"/>
    <property type="evidence" value="ECO:0007669"/>
    <property type="project" value="TreeGrafter"/>
</dbReference>
<evidence type="ECO:0000259" key="6">
    <source>
        <dbReference type="Pfam" id="PF19037"/>
    </source>
</evidence>
<dbReference type="GO" id="GO:0016192">
    <property type="term" value="P:vesicle-mediated transport"/>
    <property type="evidence" value="ECO:0007669"/>
    <property type="project" value="InterPro"/>
</dbReference>
<dbReference type="AlphaFoldDB" id="A0A165TPM8"/>
<evidence type="ECO:0000259" key="7">
    <source>
        <dbReference type="Pfam" id="PF19038"/>
    </source>
</evidence>
<feature type="domain" description="FUZ/MON1/HPS1 second Longin" evidence="6">
    <location>
        <begin position="335"/>
        <end position="407"/>
    </location>
</feature>
<dbReference type="PANTHER" id="PTHR13027">
    <property type="entry name" value="SAND PROTEIN-RELATED"/>
    <property type="match status" value="1"/>
</dbReference>
<dbReference type="GO" id="GO:0032585">
    <property type="term" value="C:multivesicular body membrane"/>
    <property type="evidence" value="ECO:0007669"/>
    <property type="project" value="UniProtKB-SubCell"/>
</dbReference>
<feature type="domain" description="FUZ/MON1/HPS1 first Longin" evidence="5">
    <location>
        <begin position="171"/>
        <end position="295"/>
    </location>
</feature>
<feature type="region of interest" description="Disordered" evidence="4">
    <location>
        <begin position="102"/>
        <end position="152"/>
    </location>
</feature>
<name>A0A165TPM8_9APHY</name>
<feature type="region of interest" description="Disordered" evidence="4">
    <location>
        <begin position="1"/>
        <end position="35"/>
    </location>
</feature>
<keyword evidence="3" id="KW-0472">Membrane</keyword>
<dbReference type="Pfam" id="PF19038">
    <property type="entry name" value="Fuz_longin_3"/>
    <property type="match status" value="1"/>
</dbReference>
<evidence type="ECO:0000256" key="4">
    <source>
        <dbReference type="SAM" id="MobiDB-lite"/>
    </source>
</evidence>
<accession>A0A165TPM8</accession>
<keyword evidence="3" id="KW-0653">Protein transport</keyword>
<reference evidence="8 9" key="1">
    <citation type="journal article" date="2016" name="Mol. Biol. Evol.">
        <title>Comparative Genomics of Early-Diverging Mushroom-Forming Fungi Provides Insights into the Origins of Lignocellulose Decay Capabilities.</title>
        <authorList>
            <person name="Nagy L.G."/>
            <person name="Riley R."/>
            <person name="Tritt A."/>
            <person name="Adam C."/>
            <person name="Daum C."/>
            <person name="Floudas D."/>
            <person name="Sun H."/>
            <person name="Yadav J.S."/>
            <person name="Pangilinan J."/>
            <person name="Larsson K.H."/>
            <person name="Matsuura K."/>
            <person name="Barry K."/>
            <person name="Labutti K."/>
            <person name="Kuo R."/>
            <person name="Ohm R.A."/>
            <person name="Bhattacharya S.S."/>
            <person name="Shirouzu T."/>
            <person name="Yoshinaga Y."/>
            <person name="Martin F.M."/>
            <person name="Grigoriev I.V."/>
            <person name="Hibbett D.S."/>
        </authorList>
    </citation>
    <scope>NUCLEOTIDE SEQUENCE [LARGE SCALE GENOMIC DNA]</scope>
    <source>
        <strain evidence="8 9">L-15889</strain>
    </source>
</reference>
<organism evidence="8 9">
    <name type="scientific">Daedalea quercina L-15889</name>
    <dbReference type="NCBI Taxonomy" id="1314783"/>
    <lineage>
        <taxon>Eukaryota</taxon>
        <taxon>Fungi</taxon>
        <taxon>Dikarya</taxon>
        <taxon>Basidiomycota</taxon>
        <taxon>Agaricomycotina</taxon>
        <taxon>Agaricomycetes</taxon>
        <taxon>Polyporales</taxon>
        <taxon>Fomitopsis</taxon>
    </lineage>
</organism>
<evidence type="ECO:0000313" key="9">
    <source>
        <dbReference type="Proteomes" id="UP000076727"/>
    </source>
</evidence>
<dbReference type="Proteomes" id="UP000076727">
    <property type="component" value="Unassembled WGS sequence"/>
</dbReference>
<dbReference type="InterPro" id="IPR043971">
    <property type="entry name" value="FUZ/MON1/HPS1_longin_2"/>
</dbReference>
<dbReference type="GO" id="GO:0000329">
    <property type="term" value="C:fungal-type vacuole membrane"/>
    <property type="evidence" value="ECO:0007669"/>
    <property type="project" value="TreeGrafter"/>
</dbReference>
<gene>
    <name evidence="8" type="ORF">DAEQUDRAFT_761736</name>
</gene>
<dbReference type="GO" id="GO:0006914">
    <property type="term" value="P:autophagy"/>
    <property type="evidence" value="ECO:0007669"/>
    <property type="project" value="UniProtKB-UniRule"/>
</dbReference>
<protein>
    <recommendedName>
        <fullName evidence="2 3">Vacuolar fusion protein MON1</fullName>
    </recommendedName>
</protein>